<dbReference type="Proteomes" id="UP000664293">
    <property type="component" value="Unassembled WGS sequence"/>
</dbReference>
<dbReference type="SUPFAM" id="SSF51182">
    <property type="entry name" value="RmlC-like cupins"/>
    <property type="match status" value="1"/>
</dbReference>
<dbReference type="InterPro" id="IPR011051">
    <property type="entry name" value="RmlC_Cupin_sf"/>
</dbReference>
<dbReference type="RefSeq" id="WP_206998277.1">
    <property type="nucleotide sequence ID" value="NZ_JAEKJR010000001.1"/>
</dbReference>
<keyword evidence="1" id="KW-0238">DNA-binding</keyword>
<organism evidence="4 5">
    <name type="scientific">Microbulbifer salipaludis</name>
    <dbReference type="NCBI Taxonomy" id="187980"/>
    <lineage>
        <taxon>Bacteria</taxon>
        <taxon>Pseudomonadati</taxon>
        <taxon>Pseudomonadota</taxon>
        <taxon>Gammaproteobacteria</taxon>
        <taxon>Cellvibrionales</taxon>
        <taxon>Microbulbiferaceae</taxon>
        <taxon>Microbulbifer</taxon>
    </lineage>
</organism>
<proteinExistence type="predicted"/>
<comment type="caution">
    <text evidence="4">The sequence shown here is derived from an EMBL/GenBank/DDBJ whole genome shotgun (WGS) entry which is preliminary data.</text>
</comment>
<dbReference type="CDD" id="cd00093">
    <property type="entry name" value="HTH_XRE"/>
    <property type="match status" value="1"/>
</dbReference>
<dbReference type="Gene3D" id="1.10.260.40">
    <property type="entry name" value="lambda repressor-like DNA-binding domains"/>
    <property type="match status" value="1"/>
</dbReference>
<dbReference type="SMART" id="SM00530">
    <property type="entry name" value="HTH_XRE"/>
    <property type="match status" value="1"/>
</dbReference>
<evidence type="ECO:0000313" key="5">
    <source>
        <dbReference type="Proteomes" id="UP000664293"/>
    </source>
</evidence>
<dbReference type="PROSITE" id="PS50943">
    <property type="entry name" value="HTH_CROC1"/>
    <property type="match status" value="1"/>
</dbReference>
<evidence type="ECO:0000313" key="4">
    <source>
        <dbReference type="EMBL" id="MBN8429536.1"/>
    </source>
</evidence>
<dbReference type="Pfam" id="PF07883">
    <property type="entry name" value="Cupin_2"/>
    <property type="match status" value="1"/>
</dbReference>
<dbReference type="SUPFAM" id="SSF47413">
    <property type="entry name" value="lambda repressor-like DNA-binding domains"/>
    <property type="match status" value="1"/>
</dbReference>
<dbReference type="PANTHER" id="PTHR46797">
    <property type="entry name" value="HTH-TYPE TRANSCRIPTIONAL REGULATOR"/>
    <property type="match status" value="1"/>
</dbReference>
<dbReference type="PANTHER" id="PTHR46797:SF1">
    <property type="entry name" value="METHYLPHOSPHONATE SYNTHASE"/>
    <property type="match status" value="1"/>
</dbReference>
<dbReference type="CDD" id="cd02209">
    <property type="entry name" value="cupin_XRE_C"/>
    <property type="match status" value="1"/>
</dbReference>
<reference evidence="4 5" key="1">
    <citation type="submission" date="2020-12" db="EMBL/GenBank/DDBJ databases">
        <title>Oil enriched cultivation method for isolating marine PHA-producing bacteria.</title>
        <authorList>
            <person name="Zheng W."/>
            <person name="Yu S."/>
            <person name="Huang Y."/>
        </authorList>
    </citation>
    <scope>NUCLEOTIDE SEQUENCE [LARGE SCALE GENOMIC DNA]</scope>
    <source>
        <strain evidence="4 5">SN0-2</strain>
    </source>
</reference>
<evidence type="ECO:0000256" key="2">
    <source>
        <dbReference type="SAM" id="MobiDB-lite"/>
    </source>
</evidence>
<feature type="domain" description="HTH cro/C1-type" evidence="3">
    <location>
        <begin position="19"/>
        <end position="73"/>
    </location>
</feature>
<keyword evidence="5" id="KW-1185">Reference proteome</keyword>
<dbReference type="Gene3D" id="2.60.120.10">
    <property type="entry name" value="Jelly Rolls"/>
    <property type="match status" value="1"/>
</dbReference>
<dbReference type="InterPro" id="IPR001387">
    <property type="entry name" value="Cro/C1-type_HTH"/>
</dbReference>
<dbReference type="InterPro" id="IPR013096">
    <property type="entry name" value="Cupin_2"/>
</dbReference>
<dbReference type="InterPro" id="IPR050807">
    <property type="entry name" value="TransReg_Diox_bact_type"/>
</dbReference>
<evidence type="ECO:0000259" key="3">
    <source>
        <dbReference type="PROSITE" id="PS50943"/>
    </source>
</evidence>
<protein>
    <submittedName>
        <fullName evidence="4">Helix-turn-helix transcriptional regulator</fullName>
    </submittedName>
</protein>
<feature type="region of interest" description="Disordered" evidence="2">
    <location>
        <begin position="1"/>
        <end position="28"/>
    </location>
</feature>
<sequence>MPHRKAKPSKEEESVGKTLRRLRKERQMTLGELSDKSGISISSLSRIENTQLSLNVEKIHALAKVLAVPPEAFLQSQGTESARAPATHPARARMAINRARGRETTRELEVSLQYMFTDLEPRSMNCIYAEVDPIPVWESEFVRHPGEKVIIIQEGELMAFVQGQAPALLETGDVLYMDGNVWHSVVAANGRIARLMAVLNTGDAAARGDFESRFFTADEWNALNQ</sequence>
<accession>A0ABS3E2L9</accession>
<dbReference type="InterPro" id="IPR010982">
    <property type="entry name" value="Lambda_DNA-bd_dom_sf"/>
</dbReference>
<dbReference type="EMBL" id="JAEKJR010000001">
    <property type="protein sequence ID" value="MBN8429536.1"/>
    <property type="molecule type" value="Genomic_DNA"/>
</dbReference>
<dbReference type="Pfam" id="PF01381">
    <property type="entry name" value="HTH_3"/>
    <property type="match status" value="1"/>
</dbReference>
<name>A0ABS3E2L9_9GAMM</name>
<evidence type="ECO:0000256" key="1">
    <source>
        <dbReference type="ARBA" id="ARBA00023125"/>
    </source>
</evidence>
<dbReference type="InterPro" id="IPR014710">
    <property type="entry name" value="RmlC-like_jellyroll"/>
</dbReference>
<gene>
    <name evidence="4" type="ORF">JF535_01605</name>
</gene>